<evidence type="ECO:0000256" key="7">
    <source>
        <dbReference type="RuleBase" id="RU363032"/>
    </source>
</evidence>
<dbReference type="CDD" id="cd06261">
    <property type="entry name" value="TM_PBP2"/>
    <property type="match status" value="1"/>
</dbReference>
<keyword evidence="4 7" id="KW-0812">Transmembrane</keyword>
<dbReference type="GO" id="GO:0005886">
    <property type="term" value="C:plasma membrane"/>
    <property type="evidence" value="ECO:0007669"/>
    <property type="project" value="UniProtKB-SubCell"/>
</dbReference>
<accession>A0A839PV38</accession>
<sequence>MRLSRNSARAAESRSGWLFVSPVLVILGLFLVAPILIALWVSVSDWNGRGSPLSGSVGFVGGDNYQQLLTEDSLTRSDFGTSLRNNLYYVLLVVPIQTVLALALAMLLNQRRLKGLSFFRTAYYFPSVTSSVAIASVFLFLFAGGGSVNAFLGFLGIDGPQWFADPRGVLHIVLGWVGIGGGAEGPGPAALTSRDFMGISFWDWLAGPSVAMLTIIFLVIWVSAGGYMLLFLAGLQNISSDVYEAASIDGATRWRTMRSITIPLLRPTLFTVLTLGLIGTWQVFDQVYIMSKGNPGKTTLTPAFLSYDQSINNGEWGSGTAMSFVLFGIIIVLTLIQSLVLRDRDKSGSGRRRGTGGTGGTGGIGGGGATGALVQQSTREQTMNTKGATT</sequence>
<evidence type="ECO:0000256" key="6">
    <source>
        <dbReference type="ARBA" id="ARBA00023136"/>
    </source>
</evidence>
<feature type="domain" description="ABC transmembrane type-1" evidence="9">
    <location>
        <begin position="83"/>
        <end position="337"/>
    </location>
</feature>
<feature type="transmembrane region" description="Helical" evidence="7">
    <location>
        <begin position="121"/>
        <end position="143"/>
    </location>
</feature>
<evidence type="ECO:0000256" key="5">
    <source>
        <dbReference type="ARBA" id="ARBA00022989"/>
    </source>
</evidence>
<dbReference type="InterPro" id="IPR051393">
    <property type="entry name" value="ABC_transporter_permease"/>
</dbReference>
<dbReference type="Pfam" id="PF00528">
    <property type="entry name" value="BPD_transp_1"/>
    <property type="match status" value="1"/>
</dbReference>
<feature type="transmembrane region" description="Helical" evidence="7">
    <location>
        <begin position="264"/>
        <end position="284"/>
    </location>
</feature>
<protein>
    <submittedName>
        <fullName evidence="10">Multiple sugar transport system permease protein</fullName>
    </submittedName>
</protein>
<reference evidence="10 11" key="1">
    <citation type="submission" date="2020-08" db="EMBL/GenBank/DDBJ databases">
        <title>Genomic Encyclopedia of Type Strains, Phase IV (KMG-V): Genome sequencing to study the core and pangenomes of soil and plant-associated prokaryotes.</title>
        <authorList>
            <person name="Whitman W."/>
        </authorList>
    </citation>
    <scope>NUCLEOTIDE SEQUENCE [LARGE SCALE GENOMIC DNA]</scope>
    <source>
        <strain evidence="10 11">B3ACCR2</strain>
    </source>
</reference>
<feature type="transmembrane region" description="Helical" evidence="7">
    <location>
        <begin position="321"/>
        <end position="341"/>
    </location>
</feature>
<dbReference type="Proteomes" id="UP000590811">
    <property type="component" value="Unassembled WGS sequence"/>
</dbReference>
<gene>
    <name evidence="10" type="ORF">FHW14_003179</name>
</gene>
<comment type="similarity">
    <text evidence="7">Belongs to the binding-protein-dependent transport system permease family.</text>
</comment>
<evidence type="ECO:0000256" key="4">
    <source>
        <dbReference type="ARBA" id="ARBA00022692"/>
    </source>
</evidence>
<feature type="region of interest" description="Disordered" evidence="8">
    <location>
        <begin position="345"/>
        <end position="390"/>
    </location>
</feature>
<keyword evidence="3" id="KW-1003">Cell membrane</keyword>
<dbReference type="PANTHER" id="PTHR30193">
    <property type="entry name" value="ABC TRANSPORTER PERMEASE PROTEIN"/>
    <property type="match status" value="1"/>
</dbReference>
<dbReference type="Gene3D" id="1.10.3720.10">
    <property type="entry name" value="MetI-like"/>
    <property type="match status" value="1"/>
</dbReference>
<name>A0A839PV38_9MICO</name>
<evidence type="ECO:0000256" key="1">
    <source>
        <dbReference type="ARBA" id="ARBA00004651"/>
    </source>
</evidence>
<dbReference type="RefSeq" id="WP_184511022.1">
    <property type="nucleotide sequence ID" value="NZ_JACHVT010000007.1"/>
</dbReference>
<dbReference type="EMBL" id="JACHVT010000007">
    <property type="protein sequence ID" value="MBB2987990.1"/>
    <property type="molecule type" value="Genomic_DNA"/>
</dbReference>
<dbReference type="InterPro" id="IPR035906">
    <property type="entry name" value="MetI-like_sf"/>
</dbReference>
<dbReference type="AlphaFoldDB" id="A0A839PV38"/>
<dbReference type="InterPro" id="IPR000515">
    <property type="entry name" value="MetI-like"/>
</dbReference>
<feature type="transmembrane region" description="Helical" evidence="7">
    <location>
        <begin position="210"/>
        <end position="233"/>
    </location>
</feature>
<organism evidence="10 11">
    <name type="scientific">Terracoccus luteus</name>
    <dbReference type="NCBI Taxonomy" id="53356"/>
    <lineage>
        <taxon>Bacteria</taxon>
        <taxon>Bacillati</taxon>
        <taxon>Actinomycetota</taxon>
        <taxon>Actinomycetes</taxon>
        <taxon>Micrococcales</taxon>
        <taxon>Intrasporangiaceae</taxon>
        <taxon>Terracoccus</taxon>
    </lineage>
</organism>
<dbReference type="PANTHER" id="PTHR30193:SF37">
    <property type="entry name" value="INNER MEMBRANE ABC TRANSPORTER PERMEASE PROTEIN YCJO"/>
    <property type="match status" value="1"/>
</dbReference>
<feature type="transmembrane region" description="Helical" evidence="7">
    <location>
        <begin position="87"/>
        <end position="109"/>
    </location>
</feature>
<comment type="subcellular location">
    <subcellularLocation>
        <location evidence="1 7">Cell membrane</location>
        <topology evidence="1 7">Multi-pass membrane protein</topology>
    </subcellularLocation>
</comment>
<evidence type="ECO:0000256" key="3">
    <source>
        <dbReference type="ARBA" id="ARBA00022475"/>
    </source>
</evidence>
<dbReference type="GO" id="GO:0055085">
    <property type="term" value="P:transmembrane transport"/>
    <property type="evidence" value="ECO:0007669"/>
    <property type="project" value="InterPro"/>
</dbReference>
<dbReference type="PROSITE" id="PS50928">
    <property type="entry name" value="ABC_TM1"/>
    <property type="match status" value="1"/>
</dbReference>
<keyword evidence="5 7" id="KW-1133">Transmembrane helix</keyword>
<feature type="compositionally biased region" description="Gly residues" evidence="8">
    <location>
        <begin position="355"/>
        <end position="370"/>
    </location>
</feature>
<evidence type="ECO:0000256" key="2">
    <source>
        <dbReference type="ARBA" id="ARBA00022448"/>
    </source>
</evidence>
<keyword evidence="2 7" id="KW-0813">Transport</keyword>
<feature type="compositionally biased region" description="Polar residues" evidence="8">
    <location>
        <begin position="373"/>
        <end position="390"/>
    </location>
</feature>
<evidence type="ECO:0000313" key="10">
    <source>
        <dbReference type="EMBL" id="MBB2987990.1"/>
    </source>
</evidence>
<dbReference type="SUPFAM" id="SSF161098">
    <property type="entry name" value="MetI-like"/>
    <property type="match status" value="1"/>
</dbReference>
<evidence type="ECO:0000259" key="9">
    <source>
        <dbReference type="PROSITE" id="PS50928"/>
    </source>
</evidence>
<evidence type="ECO:0000313" key="11">
    <source>
        <dbReference type="Proteomes" id="UP000590811"/>
    </source>
</evidence>
<proteinExistence type="inferred from homology"/>
<feature type="transmembrane region" description="Helical" evidence="7">
    <location>
        <begin position="16"/>
        <end position="43"/>
    </location>
</feature>
<keyword evidence="6 7" id="KW-0472">Membrane</keyword>
<comment type="caution">
    <text evidence="10">The sequence shown here is derived from an EMBL/GenBank/DDBJ whole genome shotgun (WGS) entry which is preliminary data.</text>
</comment>
<evidence type="ECO:0000256" key="8">
    <source>
        <dbReference type="SAM" id="MobiDB-lite"/>
    </source>
</evidence>
<keyword evidence="10" id="KW-0762">Sugar transport</keyword>